<keyword evidence="3" id="KW-1185">Reference proteome</keyword>
<evidence type="ECO:0000256" key="1">
    <source>
        <dbReference type="SAM" id="SignalP"/>
    </source>
</evidence>
<dbReference type="RefSeq" id="WP_278005309.1">
    <property type="nucleotide sequence ID" value="NZ_JARSBN010000004.1"/>
</dbReference>
<organism evidence="2 3">
    <name type="scientific">Winogradskyella marincola</name>
    <dbReference type="NCBI Taxonomy" id="3037795"/>
    <lineage>
        <taxon>Bacteria</taxon>
        <taxon>Pseudomonadati</taxon>
        <taxon>Bacteroidota</taxon>
        <taxon>Flavobacteriia</taxon>
        <taxon>Flavobacteriales</taxon>
        <taxon>Flavobacteriaceae</taxon>
        <taxon>Winogradskyella</taxon>
    </lineage>
</organism>
<feature type="signal peptide" evidence="1">
    <location>
        <begin position="1"/>
        <end position="19"/>
    </location>
</feature>
<dbReference type="SUPFAM" id="SSF141072">
    <property type="entry name" value="CalX-like"/>
    <property type="match status" value="1"/>
</dbReference>
<dbReference type="PROSITE" id="PS51257">
    <property type="entry name" value="PROKAR_LIPOPROTEIN"/>
    <property type="match status" value="1"/>
</dbReference>
<reference evidence="2 3" key="1">
    <citation type="submission" date="2023-03" db="EMBL/GenBank/DDBJ databases">
        <title>Strain YYF002 represents a novel species in the genus Winogradskyella isolated from seawater.</title>
        <authorList>
            <person name="Fu Z.-Y."/>
        </authorList>
    </citation>
    <scope>NUCLEOTIDE SEQUENCE [LARGE SCALE GENOMIC DNA]</scope>
    <source>
        <strain evidence="2 3">YYF002</strain>
    </source>
</reference>
<dbReference type="Gene3D" id="2.60.40.2030">
    <property type="match status" value="1"/>
</dbReference>
<dbReference type="Proteomes" id="UP001529085">
    <property type="component" value="Unassembled WGS sequence"/>
</dbReference>
<dbReference type="InterPro" id="IPR038081">
    <property type="entry name" value="CalX-like_sf"/>
</dbReference>
<sequence length="254" mass="27701">MKKIIYTTLVLLSLIFVSCDNDIDADATSVSDYEFISFQDDILNFELNQSGTSVRTITVYNSRKSSSDVTYNLEVLPLEFNGGQGTTISSDYYNVPSSVTIPANASSAQFDVTITDNGFGSGDRLVVGFADDNSALNPHPLRMDIVIVCPMNELILDITFDNYAEETSWELYTDISTTPTLIASGNGYDDLDDQSIQQRLCIENGDFGFIIYDVYGDGMCCSFGEGSYSLTVNGEVIRQGGSFGASEVTTFSLP</sequence>
<name>A0ABT6G1E1_9FLAO</name>
<gene>
    <name evidence="2" type="ORF">P7122_08215</name>
</gene>
<feature type="chain" id="PRO_5047412897" evidence="1">
    <location>
        <begin position="20"/>
        <end position="254"/>
    </location>
</feature>
<protein>
    <submittedName>
        <fullName evidence="2">DUF1735 domain-containing protein</fullName>
    </submittedName>
</protein>
<evidence type="ECO:0000313" key="2">
    <source>
        <dbReference type="EMBL" id="MDG4715853.1"/>
    </source>
</evidence>
<keyword evidence="1" id="KW-0732">Signal</keyword>
<dbReference type="EMBL" id="JARSBN010000004">
    <property type="protein sequence ID" value="MDG4715853.1"/>
    <property type="molecule type" value="Genomic_DNA"/>
</dbReference>
<accession>A0ABT6G1E1</accession>
<comment type="caution">
    <text evidence="2">The sequence shown here is derived from an EMBL/GenBank/DDBJ whole genome shotgun (WGS) entry which is preliminary data.</text>
</comment>
<evidence type="ECO:0000313" key="3">
    <source>
        <dbReference type="Proteomes" id="UP001529085"/>
    </source>
</evidence>
<proteinExistence type="predicted"/>